<feature type="domain" description="DUF4401" evidence="2">
    <location>
        <begin position="45"/>
        <end position="352"/>
    </location>
</feature>
<comment type="caution">
    <text evidence="3">The sequence shown here is derived from an EMBL/GenBank/DDBJ whole genome shotgun (WGS) entry which is preliminary data.</text>
</comment>
<keyword evidence="1" id="KW-1133">Transmembrane helix</keyword>
<reference evidence="3 4" key="1">
    <citation type="submission" date="2020-02" db="EMBL/GenBank/DDBJ databases">
        <authorList>
            <person name="Kim M.K."/>
        </authorList>
    </citation>
    <scope>NUCLEOTIDE SEQUENCE [LARGE SCALE GENOMIC DNA]</scope>
    <source>
        <strain evidence="3 4">BT327</strain>
    </source>
</reference>
<keyword evidence="4" id="KW-1185">Reference proteome</keyword>
<proteinExistence type="predicted"/>
<feature type="transmembrane region" description="Helical" evidence="1">
    <location>
        <begin position="268"/>
        <end position="298"/>
    </location>
</feature>
<keyword evidence="1" id="KW-0472">Membrane</keyword>
<feature type="transmembrane region" description="Helical" evidence="1">
    <location>
        <begin position="328"/>
        <end position="349"/>
    </location>
</feature>
<feature type="transmembrane region" description="Helical" evidence="1">
    <location>
        <begin position="305"/>
        <end position="322"/>
    </location>
</feature>
<evidence type="ECO:0000313" key="4">
    <source>
        <dbReference type="Proteomes" id="UP000474777"/>
    </source>
</evidence>
<dbReference type="Pfam" id="PF14351">
    <property type="entry name" value="DUF4401"/>
    <property type="match status" value="1"/>
</dbReference>
<keyword evidence="1" id="KW-0812">Transmembrane</keyword>
<feature type="transmembrane region" description="Helical" evidence="1">
    <location>
        <begin position="99"/>
        <end position="116"/>
    </location>
</feature>
<organism evidence="3 4">
    <name type="scientific">Pontibacter burrus</name>
    <dbReference type="NCBI Taxonomy" id="2704466"/>
    <lineage>
        <taxon>Bacteria</taxon>
        <taxon>Pseudomonadati</taxon>
        <taxon>Bacteroidota</taxon>
        <taxon>Cytophagia</taxon>
        <taxon>Cytophagales</taxon>
        <taxon>Hymenobacteraceae</taxon>
        <taxon>Pontibacter</taxon>
    </lineage>
</organism>
<feature type="transmembrane region" description="Helical" evidence="1">
    <location>
        <begin position="173"/>
        <end position="190"/>
    </location>
</feature>
<evidence type="ECO:0000259" key="2">
    <source>
        <dbReference type="Pfam" id="PF14351"/>
    </source>
</evidence>
<feature type="transmembrane region" description="Helical" evidence="1">
    <location>
        <begin position="74"/>
        <end position="92"/>
    </location>
</feature>
<gene>
    <name evidence="3" type="ORF">GXP69_02875</name>
</gene>
<dbReference type="AlphaFoldDB" id="A0A6B3LST0"/>
<accession>A0A6B3LST0</accession>
<evidence type="ECO:0000256" key="1">
    <source>
        <dbReference type="SAM" id="Phobius"/>
    </source>
</evidence>
<feature type="transmembrane region" description="Helical" evidence="1">
    <location>
        <begin position="128"/>
        <end position="161"/>
    </location>
</feature>
<feature type="transmembrane region" description="Helical" evidence="1">
    <location>
        <begin position="205"/>
        <end position="224"/>
    </location>
</feature>
<dbReference type="InterPro" id="IPR025513">
    <property type="entry name" value="DUF4401"/>
</dbReference>
<protein>
    <submittedName>
        <fullName evidence="3">DUF4401 domain-containing protein</fullName>
    </submittedName>
</protein>
<name>A0A6B3LST0_9BACT</name>
<feature type="transmembrane region" description="Helical" evidence="1">
    <location>
        <begin position="236"/>
        <end position="256"/>
    </location>
</feature>
<evidence type="ECO:0000313" key="3">
    <source>
        <dbReference type="EMBL" id="NEM96627.1"/>
    </source>
</evidence>
<dbReference type="RefSeq" id="WP_163912137.1">
    <property type="nucleotide sequence ID" value="NZ_JAAGWD010000001.1"/>
</dbReference>
<feature type="transmembrane region" description="Helical" evidence="1">
    <location>
        <begin position="49"/>
        <end position="68"/>
    </location>
</feature>
<dbReference type="EMBL" id="JAAGWD010000001">
    <property type="protein sequence ID" value="NEM96627.1"/>
    <property type="molecule type" value="Genomic_DNA"/>
</dbReference>
<dbReference type="Proteomes" id="UP000474777">
    <property type="component" value="Unassembled WGS sequence"/>
</dbReference>
<sequence>MAQFSNDKLQRVLQTIAQEEGDSFTYNATAIEAEVQHSSSFYTNLPIKLLTIFGGFLATLFFMGFLFATGLYNSNIALLIFGGCFIVGSEVLNRLRTDLLLSAVSISLNIAGYLLFGMGVSELGSDLALALTLAAVAVAFIVISEGAVLVFLSVLVLGGSLISLPYNLNLPELVHAVTGLAVAALTFLSLNEARLIAANTKLNKLYGSLRMGAVFTLIGVLILLSHQNFENEAIRYTWLSTLLIVVALLLVLRRVMQDAGVTHPKTQTIVYACLCLMLAPTILTPGIAGALLIVLASFYIGHRTSFIVGLLALGYFIVLYYYNLQLTLLAKSGILVLTGCLFLGALYLLNRYIRSHEA</sequence>